<evidence type="ECO:0000259" key="5">
    <source>
        <dbReference type="PROSITE" id="PS50163"/>
    </source>
</evidence>
<feature type="domain" description="RecA family profile 2" evidence="5">
    <location>
        <begin position="206"/>
        <end position="276"/>
    </location>
</feature>
<evidence type="ECO:0000256" key="3">
    <source>
        <dbReference type="ARBA" id="ARBA00022840"/>
    </source>
</evidence>
<dbReference type="InterPro" id="IPR049428">
    <property type="entry name" value="RecA-like_N"/>
</dbReference>
<feature type="non-terminal residue" evidence="6">
    <location>
        <position position="364"/>
    </location>
</feature>
<dbReference type="Pfam" id="PF00154">
    <property type="entry name" value="RecA_N"/>
    <property type="match status" value="1"/>
</dbReference>
<reference evidence="6" key="1">
    <citation type="submission" date="2018-05" db="EMBL/GenBank/DDBJ databases">
        <authorList>
            <person name="Lanie J.A."/>
            <person name="Ng W.-L."/>
            <person name="Kazmierczak K.M."/>
            <person name="Andrzejewski T.M."/>
            <person name="Davidsen T.M."/>
            <person name="Wayne K.J."/>
            <person name="Tettelin H."/>
            <person name="Glass J.I."/>
            <person name="Rusch D."/>
            <person name="Podicherti R."/>
            <person name="Tsui H.-C.T."/>
            <person name="Winkler M.E."/>
        </authorList>
    </citation>
    <scope>NUCLEOTIDE SEQUENCE</scope>
</reference>
<dbReference type="PANTHER" id="PTHR45900:SF1">
    <property type="entry name" value="MITOCHONDRIAL DNA REPAIR PROTEIN RECA HOMOLOG-RELATED"/>
    <property type="match status" value="1"/>
</dbReference>
<dbReference type="InterPro" id="IPR027417">
    <property type="entry name" value="P-loop_NTPase"/>
</dbReference>
<dbReference type="SUPFAM" id="SSF52540">
    <property type="entry name" value="P-loop containing nucleoside triphosphate hydrolases"/>
    <property type="match status" value="1"/>
</dbReference>
<sequence length="364" mass="40698">MTEFLENIVKDLDDEYTTIAAEGKSSAEFSGTIDTGSYILNAILSGSLYGGVANNKITAFAGESSTGKTFFVLGVVKQFLMDHEHGGVIYFDTESAVTNEIMQVRGIDTTRIVKSEPDTIQKFRHNAIQILDNYIAQDEEERKPLLMVLDSLGQLSSTKEIEDTAKGEETRDMTKAQILKATFRVLNLKLAKAAVPLLVCNHVYDVVGSYFPQKEMSGGSGLKYSASTILHLSKKKERDNGEVVGNIIKVRTEKSRLTKENQLIECLLTYEKGLDRYYGLTELGVETGLFKKISNRIELPTGEKIYAKVMYAEPSKYFSSEIMDELDKRAKEKFCYGIGEQREEIKPKQKSEEELAEAIALIDN</sequence>
<dbReference type="InterPro" id="IPR020587">
    <property type="entry name" value="RecA_monomer-monomer_interface"/>
</dbReference>
<keyword evidence="4" id="KW-0233">DNA recombination</keyword>
<evidence type="ECO:0000313" key="6">
    <source>
        <dbReference type="EMBL" id="SVA92345.1"/>
    </source>
</evidence>
<dbReference type="GO" id="GO:0008094">
    <property type="term" value="F:ATP-dependent activity, acting on DNA"/>
    <property type="evidence" value="ECO:0007669"/>
    <property type="project" value="InterPro"/>
</dbReference>
<dbReference type="GO" id="GO:0006310">
    <property type="term" value="P:DNA recombination"/>
    <property type="evidence" value="ECO:0007669"/>
    <property type="project" value="UniProtKB-KW"/>
</dbReference>
<dbReference type="InterPro" id="IPR013765">
    <property type="entry name" value="DNA_recomb/repair_RecA"/>
</dbReference>
<gene>
    <name evidence="6" type="ORF">METZ01_LOCUS145199</name>
</gene>
<dbReference type="AlphaFoldDB" id="A0A381ZSU0"/>
<organism evidence="6">
    <name type="scientific">marine metagenome</name>
    <dbReference type="NCBI Taxonomy" id="408172"/>
    <lineage>
        <taxon>unclassified sequences</taxon>
        <taxon>metagenomes</taxon>
        <taxon>ecological metagenomes</taxon>
    </lineage>
</organism>
<dbReference type="GO" id="GO:0003697">
    <property type="term" value="F:single-stranded DNA binding"/>
    <property type="evidence" value="ECO:0007669"/>
    <property type="project" value="InterPro"/>
</dbReference>
<evidence type="ECO:0000256" key="4">
    <source>
        <dbReference type="ARBA" id="ARBA00023172"/>
    </source>
</evidence>
<proteinExistence type="inferred from homology"/>
<dbReference type="GO" id="GO:0006281">
    <property type="term" value="P:DNA repair"/>
    <property type="evidence" value="ECO:0007669"/>
    <property type="project" value="InterPro"/>
</dbReference>
<dbReference type="PROSITE" id="PS50163">
    <property type="entry name" value="RECA_3"/>
    <property type="match status" value="1"/>
</dbReference>
<accession>A0A381ZSU0</accession>
<dbReference type="InterPro" id="IPR003593">
    <property type="entry name" value="AAA+_ATPase"/>
</dbReference>
<name>A0A381ZSU0_9ZZZZ</name>
<dbReference type="SMART" id="SM00382">
    <property type="entry name" value="AAA"/>
    <property type="match status" value="1"/>
</dbReference>
<keyword evidence="3" id="KW-0067">ATP-binding</keyword>
<dbReference type="PRINTS" id="PR00142">
    <property type="entry name" value="RECA"/>
</dbReference>
<comment type="similarity">
    <text evidence="1">Belongs to the RecA family.</text>
</comment>
<keyword evidence="2" id="KW-0547">Nucleotide-binding</keyword>
<evidence type="ECO:0000256" key="2">
    <source>
        <dbReference type="ARBA" id="ARBA00022741"/>
    </source>
</evidence>
<evidence type="ECO:0000256" key="1">
    <source>
        <dbReference type="ARBA" id="ARBA00009391"/>
    </source>
</evidence>
<protein>
    <recommendedName>
        <fullName evidence="5">RecA family profile 2 domain-containing protein</fullName>
    </recommendedName>
</protein>
<dbReference type="PANTHER" id="PTHR45900">
    <property type="entry name" value="RECA"/>
    <property type="match status" value="1"/>
</dbReference>
<dbReference type="Gene3D" id="3.40.50.300">
    <property type="entry name" value="P-loop containing nucleotide triphosphate hydrolases"/>
    <property type="match status" value="1"/>
</dbReference>
<dbReference type="GO" id="GO:0005524">
    <property type="term" value="F:ATP binding"/>
    <property type="evidence" value="ECO:0007669"/>
    <property type="project" value="UniProtKB-KW"/>
</dbReference>
<dbReference type="EMBL" id="UINC01022530">
    <property type="protein sequence ID" value="SVA92345.1"/>
    <property type="molecule type" value="Genomic_DNA"/>
</dbReference>